<sequence>MKRIGKGPFRGPTKGKLFQTWDIGADKPAEYIVQQAKKFPRRQYIAVDPNIEIQSRGNIRVFKKPALEALDDVVKKGLKLRHINMFMPEWQLLNFDYFRKILNKAKKVMLPNGKFFVGVEANSIDSWSGTGVFANIFKEEGFSLRKPKLLHKNEWSRWMHWQHIANAPPYFYLIEATFRLKTARKMGLKV</sequence>
<proteinExistence type="predicted"/>
<organism evidence="1 2">
    <name type="scientific">Candidatus Iainarchaeum sp</name>
    <dbReference type="NCBI Taxonomy" id="3101447"/>
    <lineage>
        <taxon>Archaea</taxon>
        <taxon>Candidatus Iainarchaeota</taxon>
        <taxon>Candidatus Iainarchaeia</taxon>
        <taxon>Candidatus Iainarchaeales</taxon>
        <taxon>Candidatus Iainarchaeaceae</taxon>
        <taxon>Candidatus Iainarchaeum</taxon>
    </lineage>
</organism>
<reference evidence="1" key="2">
    <citation type="submission" date="2021-05" db="EMBL/GenBank/DDBJ databases">
        <title>Protein family content uncovers lineage relationships and bacterial pathway maintenance mechanisms in DPANN archaea.</title>
        <authorList>
            <person name="Castelle C.J."/>
            <person name="Meheust R."/>
            <person name="Jaffe A.L."/>
            <person name="Seitz K."/>
            <person name="Gong X."/>
            <person name="Baker B.J."/>
            <person name="Banfield J.F."/>
        </authorList>
    </citation>
    <scope>NUCLEOTIDE SEQUENCE</scope>
    <source>
        <strain evidence="1">RIFCSPHIGHO2_01_FULL_AR10_44_11</strain>
    </source>
</reference>
<dbReference type="Proteomes" id="UP000677687">
    <property type="component" value="Unassembled WGS sequence"/>
</dbReference>
<dbReference type="AlphaFoldDB" id="A0A8T4L1M8"/>
<protein>
    <submittedName>
        <fullName evidence="1">Uncharacterized protein</fullName>
    </submittedName>
</protein>
<gene>
    <name evidence="1" type="ORF">J4415_03710</name>
</gene>
<accession>A0A8T4L1M8</accession>
<reference evidence="1" key="1">
    <citation type="submission" date="2021-03" db="EMBL/GenBank/DDBJ databases">
        <authorList>
            <person name="Jaffe A."/>
        </authorList>
    </citation>
    <scope>NUCLEOTIDE SEQUENCE</scope>
    <source>
        <strain evidence="1">RIFCSPHIGHO2_01_FULL_AR10_44_11</strain>
    </source>
</reference>
<evidence type="ECO:0000313" key="1">
    <source>
        <dbReference type="EMBL" id="MBS3057705.1"/>
    </source>
</evidence>
<dbReference type="EMBL" id="JAGVWD010000059">
    <property type="protein sequence ID" value="MBS3057705.1"/>
    <property type="molecule type" value="Genomic_DNA"/>
</dbReference>
<name>A0A8T4L1M8_9ARCH</name>
<comment type="caution">
    <text evidence="1">The sequence shown here is derived from an EMBL/GenBank/DDBJ whole genome shotgun (WGS) entry which is preliminary data.</text>
</comment>
<evidence type="ECO:0000313" key="2">
    <source>
        <dbReference type="Proteomes" id="UP000677687"/>
    </source>
</evidence>